<protein>
    <submittedName>
        <fullName evidence="2">Uncharacterized protein</fullName>
    </submittedName>
</protein>
<evidence type="ECO:0000313" key="3">
    <source>
        <dbReference type="Proteomes" id="UP000019116"/>
    </source>
</evidence>
<organism evidence="2">
    <name type="scientific">Triticum aestivum</name>
    <name type="common">Wheat</name>
    <dbReference type="NCBI Taxonomy" id="4565"/>
    <lineage>
        <taxon>Eukaryota</taxon>
        <taxon>Viridiplantae</taxon>
        <taxon>Streptophyta</taxon>
        <taxon>Embryophyta</taxon>
        <taxon>Tracheophyta</taxon>
        <taxon>Spermatophyta</taxon>
        <taxon>Magnoliopsida</taxon>
        <taxon>Liliopsida</taxon>
        <taxon>Poales</taxon>
        <taxon>Poaceae</taxon>
        <taxon>BOP clade</taxon>
        <taxon>Pooideae</taxon>
        <taxon>Triticodae</taxon>
        <taxon>Triticeae</taxon>
        <taxon>Triticinae</taxon>
        <taxon>Triticum</taxon>
    </lineage>
</organism>
<dbReference type="Proteomes" id="UP000019116">
    <property type="component" value="Chromosome 1D"/>
</dbReference>
<evidence type="ECO:0000256" key="1">
    <source>
        <dbReference type="SAM" id="Phobius"/>
    </source>
</evidence>
<keyword evidence="1" id="KW-0812">Transmembrane</keyword>
<sequence length="96" mass="10944">MGDYLARFREHVYVVCAGEWMPPPQKEAALPTALSPLTLFIIMVNHCIKMSILDLILVRYVHLRNSPLAFVSVGVLFYIFPKGHSFISFFPGDHHD</sequence>
<feature type="transmembrane region" description="Helical" evidence="1">
    <location>
        <begin position="60"/>
        <end position="80"/>
    </location>
</feature>
<dbReference type="Gramene" id="TraesCS1D02G258200.1">
    <property type="protein sequence ID" value="TraesCS1D02G258200.1.cds1"/>
    <property type="gene ID" value="TraesCS1D02G258200"/>
</dbReference>
<dbReference type="EnsemblPlants" id="TraesCS1D02G258200.1">
    <property type="protein sequence ID" value="TraesCS1D02G258200.1.cds1"/>
    <property type="gene ID" value="TraesCS1D02G258200"/>
</dbReference>
<dbReference type="STRING" id="4565.A0A3B5ZWG0"/>
<accession>A0A3B5ZWG0</accession>
<keyword evidence="1" id="KW-1133">Transmembrane helix</keyword>
<reference evidence="2" key="2">
    <citation type="submission" date="2018-10" db="UniProtKB">
        <authorList>
            <consortium name="EnsemblPlants"/>
        </authorList>
    </citation>
    <scope>IDENTIFICATION</scope>
</reference>
<dbReference type="OrthoDB" id="1706062at2759"/>
<keyword evidence="1" id="KW-0472">Membrane</keyword>
<reference evidence="2" key="1">
    <citation type="submission" date="2018-08" db="EMBL/GenBank/DDBJ databases">
        <authorList>
            <person name="Rossello M."/>
        </authorList>
    </citation>
    <scope>NUCLEOTIDE SEQUENCE [LARGE SCALE GENOMIC DNA]</scope>
    <source>
        <strain evidence="2">cv. Chinese Spring</strain>
    </source>
</reference>
<evidence type="ECO:0000313" key="2">
    <source>
        <dbReference type="EnsemblPlants" id="TraesCS1D02G258200.1.cds1"/>
    </source>
</evidence>
<dbReference type="Gramene" id="TraesCS1D03G0621200.1">
    <property type="protein sequence ID" value="TraesCS1D03G0621200.1.CDS1"/>
    <property type="gene ID" value="TraesCS1D03G0621200"/>
</dbReference>
<name>A0A3B5ZWG0_WHEAT</name>
<dbReference type="AlphaFoldDB" id="A0A3B5ZWG0"/>
<dbReference type="Gramene" id="TraesCLE_scaffold_171913_01G000100.1">
    <property type="protein sequence ID" value="TraesCLE_scaffold_171913_01G000100.1"/>
    <property type="gene ID" value="TraesCLE_scaffold_171913_01G000100"/>
</dbReference>
<dbReference type="Gramene" id="TraesWEE_scaffold_078667_01G000300.1">
    <property type="protein sequence ID" value="TraesWEE_scaffold_078667_01G000300.1"/>
    <property type="gene ID" value="TraesWEE_scaffold_078667_01G000300"/>
</dbReference>
<keyword evidence="3" id="KW-1185">Reference proteome</keyword>
<proteinExistence type="predicted"/>